<organism evidence="2 3">
    <name type="scientific">Kitasatospora purpeofusca</name>
    <dbReference type="NCBI Taxonomy" id="67352"/>
    <lineage>
        <taxon>Bacteria</taxon>
        <taxon>Bacillati</taxon>
        <taxon>Actinomycetota</taxon>
        <taxon>Actinomycetes</taxon>
        <taxon>Kitasatosporales</taxon>
        <taxon>Streptomycetaceae</taxon>
        <taxon>Kitasatospora</taxon>
    </lineage>
</organism>
<dbReference type="RefSeq" id="WP_328958291.1">
    <property type="nucleotide sequence ID" value="NZ_CP108110.1"/>
</dbReference>
<proteinExistence type="predicted"/>
<protein>
    <recommendedName>
        <fullName evidence="4">DUF3558 domain-containing protein</fullName>
    </recommendedName>
</protein>
<keyword evidence="1" id="KW-0472">Membrane</keyword>
<evidence type="ECO:0000313" key="2">
    <source>
        <dbReference type="EMBL" id="WUQ87734.1"/>
    </source>
</evidence>
<evidence type="ECO:0008006" key="4">
    <source>
        <dbReference type="Google" id="ProtNLM"/>
    </source>
</evidence>
<gene>
    <name evidence="2" type="ORF">OHA16_35000</name>
</gene>
<sequence length="213" mass="22870">MRHNRGRLAVAAVVTALVLVGGGLWWWKPSKSEDVPASACWGLVTAGDLRTLMDGATGKAVEAPPITPTDLSGQHARAACSVDLNSGGTRRPLVEILVDQLGEARYRAAQNHETEKVGTGENAVLDFGAGVDGWRQGTYSLYLLLRCDNGRPTEPGAVYRQIYLSGGYLSPDPPERERTQLLVDLARRTVAEVVRQEGCPDVRIADRAPVVAG</sequence>
<keyword evidence="3" id="KW-1185">Reference proteome</keyword>
<name>A0ABZ1UCB5_9ACTN</name>
<dbReference type="EMBL" id="CP108110">
    <property type="protein sequence ID" value="WUQ87734.1"/>
    <property type="molecule type" value="Genomic_DNA"/>
</dbReference>
<reference evidence="2" key="1">
    <citation type="submission" date="2022-10" db="EMBL/GenBank/DDBJ databases">
        <title>The complete genomes of actinobacterial strains from the NBC collection.</title>
        <authorList>
            <person name="Joergensen T.S."/>
            <person name="Alvarez Arevalo M."/>
            <person name="Sterndorff E.B."/>
            <person name="Faurdal D."/>
            <person name="Vuksanovic O."/>
            <person name="Mourched A.-S."/>
            <person name="Charusanti P."/>
            <person name="Shaw S."/>
            <person name="Blin K."/>
            <person name="Weber T."/>
        </authorList>
    </citation>
    <scope>NUCLEOTIDE SEQUENCE</scope>
    <source>
        <strain evidence="2">NBC_00222</strain>
    </source>
</reference>
<keyword evidence="1" id="KW-0812">Transmembrane</keyword>
<dbReference type="Proteomes" id="UP001432222">
    <property type="component" value="Chromosome"/>
</dbReference>
<evidence type="ECO:0000256" key="1">
    <source>
        <dbReference type="SAM" id="Phobius"/>
    </source>
</evidence>
<evidence type="ECO:0000313" key="3">
    <source>
        <dbReference type="Proteomes" id="UP001432222"/>
    </source>
</evidence>
<accession>A0ABZ1UCB5</accession>
<keyword evidence="1" id="KW-1133">Transmembrane helix</keyword>
<feature type="transmembrane region" description="Helical" evidence="1">
    <location>
        <begin position="7"/>
        <end position="27"/>
    </location>
</feature>